<dbReference type="PANTHER" id="PTHR11022:SF41">
    <property type="entry name" value="PEPTIDOGLYCAN-RECOGNITION PROTEIN LC-RELATED"/>
    <property type="match status" value="1"/>
</dbReference>
<dbReference type="Proteomes" id="UP000217289">
    <property type="component" value="Chromosome"/>
</dbReference>
<dbReference type="InterPro" id="IPR036505">
    <property type="entry name" value="Amidase/PGRP_sf"/>
</dbReference>
<dbReference type="CDD" id="cd06583">
    <property type="entry name" value="PGRP"/>
    <property type="match status" value="1"/>
</dbReference>
<dbReference type="Pfam" id="PF01510">
    <property type="entry name" value="Amidase_2"/>
    <property type="match status" value="1"/>
</dbReference>
<dbReference type="InterPro" id="IPR002502">
    <property type="entry name" value="Amidase_domain"/>
</dbReference>
<evidence type="ECO:0000259" key="3">
    <source>
        <dbReference type="SMART" id="SM00701"/>
    </source>
</evidence>
<comment type="similarity">
    <text evidence="1">Belongs to the N-acetylmuramoyl-L-alanine amidase 2 family.</text>
</comment>
<sequence length="382" mass="42373">MYPWMGKVLNWSAALRDKPYKNPRGTYQGILADLPRDTRVTVVGKEQGWLRIDVTRDGRLLKGYVSQELIGYVSPKLAVAPRKLAQYQAALAANDWLDAATLLNGFKDTDVLVLLKKLSAPQLAQMKQGAIRGLLIPLRVAQPIELLNPFASIVGSKLARAHQQLEALRVQFQATVISREQWGARPPDKSKGWDEYPKNASLPLYRIVVHHTAEPQHQTARQLQDKEMDDAGYSDMPYHFVITGNGKIHEGREMDVVGAHAGLIKGNKDIKKDPDYGSIGIVLTGDFESRIQNGWSPDTPTNAQLTSLQLLVNHLVQQYQLDPANILKHRDVERGGKVTVCPGGKLASHVDLIRTRTQKTVKELAEAEAQLAAAEQEAAKLK</sequence>
<reference evidence="4 5" key="1">
    <citation type="submission" date="2017-06" db="EMBL/GenBank/DDBJ databases">
        <authorList>
            <person name="Kim H.J."/>
            <person name="Triplett B.A."/>
        </authorList>
    </citation>
    <scope>NUCLEOTIDE SEQUENCE [LARGE SCALE GENOMIC DNA]</scope>
    <source>
        <strain evidence="4 5">DSM 14713</strain>
    </source>
</reference>
<organism evidence="4 5">
    <name type="scientific">Melittangium boletus DSM 14713</name>
    <dbReference type="NCBI Taxonomy" id="1294270"/>
    <lineage>
        <taxon>Bacteria</taxon>
        <taxon>Pseudomonadati</taxon>
        <taxon>Myxococcota</taxon>
        <taxon>Myxococcia</taxon>
        <taxon>Myxococcales</taxon>
        <taxon>Cystobacterineae</taxon>
        <taxon>Archangiaceae</taxon>
        <taxon>Melittangium</taxon>
    </lineage>
</organism>
<dbReference type="SMART" id="SM00701">
    <property type="entry name" value="PGRP"/>
    <property type="match status" value="1"/>
</dbReference>
<dbReference type="SUPFAM" id="SSF55846">
    <property type="entry name" value="N-acetylmuramoyl-L-alanine amidase-like"/>
    <property type="match status" value="1"/>
</dbReference>
<dbReference type="GO" id="GO:0009253">
    <property type="term" value="P:peptidoglycan catabolic process"/>
    <property type="evidence" value="ECO:0007669"/>
    <property type="project" value="InterPro"/>
</dbReference>
<evidence type="ECO:0000256" key="1">
    <source>
        <dbReference type="ARBA" id="ARBA00007553"/>
    </source>
</evidence>
<dbReference type="SMART" id="SM00644">
    <property type="entry name" value="Ami_2"/>
    <property type="match status" value="1"/>
</dbReference>
<proteinExistence type="inferred from homology"/>
<protein>
    <recommendedName>
        <fullName evidence="6">N-acetylmuramoyl-L-alanine amidase</fullName>
    </recommendedName>
</protein>
<gene>
    <name evidence="4" type="ORF">MEBOL_000718</name>
</gene>
<feature type="domain" description="N-acetylmuramoyl-L-alanine amidase" evidence="2">
    <location>
        <begin position="193"/>
        <end position="343"/>
    </location>
</feature>
<evidence type="ECO:0000313" key="4">
    <source>
        <dbReference type="EMBL" id="ATB27280.1"/>
    </source>
</evidence>
<dbReference type="KEGG" id="mbd:MEBOL_000718"/>
<evidence type="ECO:0008006" key="6">
    <source>
        <dbReference type="Google" id="ProtNLM"/>
    </source>
</evidence>
<name>A0A250I7W4_9BACT</name>
<dbReference type="EMBL" id="CP022163">
    <property type="protein sequence ID" value="ATB27280.1"/>
    <property type="molecule type" value="Genomic_DNA"/>
</dbReference>
<dbReference type="Gene3D" id="3.40.80.10">
    <property type="entry name" value="Peptidoglycan recognition protein-like"/>
    <property type="match status" value="1"/>
</dbReference>
<keyword evidence="5" id="KW-1185">Reference proteome</keyword>
<dbReference type="GO" id="GO:0008745">
    <property type="term" value="F:N-acetylmuramoyl-L-alanine amidase activity"/>
    <property type="evidence" value="ECO:0007669"/>
    <property type="project" value="InterPro"/>
</dbReference>
<evidence type="ECO:0000313" key="5">
    <source>
        <dbReference type="Proteomes" id="UP000217289"/>
    </source>
</evidence>
<feature type="domain" description="Peptidoglycan recognition protein family" evidence="3">
    <location>
        <begin position="174"/>
        <end position="333"/>
    </location>
</feature>
<accession>A0A250I7W4</accession>
<dbReference type="GO" id="GO:0008270">
    <property type="term" value="F:zinc ion binding"/>
    <property type="evidence" value="ECO:0007669"/>
    <property type="project" value="InterPro"/>
</dbReference>
<dbReference type="AlphaFoldDB" id="A0A250I7W4"/>
<dbReference type="InterPro" id="IPR006619">
    <property type="entry name" value="PGRP_domain_met/bac"/>
</dbReference>
<dbReference type="InterPro" id="IPR015510">
    <property type="entry name" value="PGRP"/>
</dbReference>
<dbReference type="PANTHER" id="PTHR11022">
    <property type="entry name" value="PEPTIDOGLYCAN RECOGNITION PROTEIN"/>
    <property type="match status" value="1"/>
</dbReference>
<evidence type="ECO:0000259" key="2">
    <source>
        <dbReference type="SMART" id="SM00644"/>
    </source>
</evidence>
<dbReference type="Gene3D" id="2.30.30.40">
    <property type="entry name" value="SH3 Domains"/>
    <property type="match status" value="1"/>
</dbReference>